<proteinExistence type="inferred from homology"/>
<dbReference type="AlphaFoldDB" id="A0A803XV73"/>
<organism evidence="2 3">
    <name type="scientific">Meleagris gallopavo</name>
    <name type="common">Wild turkey</name>
    <dbReference type="NCBI Taxonomy" id="9103"/>
    <lineage>
        <taxon>Eukaryota</taxon>
        <taxon>Metazoa</taxon>
        <taxon>Chordata</taxon>
        <taxon>Craniata</taxon>
        <taxon>Vertebrata</taxon>
        <taxon>Euteleostomi</taxon>
        <taxon>Archelosauria</taxon>
        <taxon>Archosauria</taxon>
        <taxon>Dinosauria</taxon>
        <taxon>Saurischia</taxon>
        <taxon>Theropoda</taxon>
        <taxon>Coelurosauria</taxon>
        <taxon>Aves</taxon>
        <taxon>Neognathae</taxon>
        <taxon>Galloanserae</taxon>
        <taxon>Galliformes</taxon>
        <taxon>Phasianidae</taxon>
        <taxon>Meleagridinae</taxon>
        <taxon>Meleagris</taxon>
    </lineage>
</organism>
<dbReference type="PANTHER" id="PTHR31353:SF9">
    <property type="entry name" value="PROTEIN FAM98A"/>
    <property type="match status" value="1"/>
</dbReference>
<dbReference type="Ensembl" id="ENSMGAT00000028609.1">
    <property type="protein sequence ID" value="ENSMGAP00000023419.1"/>
    <property type="gene ID" value="ENSMGAG00000022571.1"/>
</dbReference>
<reference evidence="2 3" key="1">
    <citation type="journal article" date="2010" name="PLoS Biol.">
        <title>Multi-platform next-generation sequencing of the domestic turkey (Meleagris gallopavo): genome assembly and analysis.</title>
        <authorList>
            <person name="Dalloul R.A."/>
            <person name="Long J.A."/>
            <person name="Zimin A.V."/>
            <person name="Aslam L."/>
            <person name="Beal K."/>
            <person name="Blomberg L.A."/>
            <person name="Bouffard P."/>
            <person name="Burt D.W."/>
            <person name="Crasta O."/>
            <person name="Crooijmans R.P."/>
            <person name="Cooper K."/>
            <person name="Coulombe R.A."/>
            <person name="De S."/>
            <person name="Delany M.E."/>
            <person name="Dodgson J.B."/>
            <person name="Dong J.J."/>
            <person name="Evans C."/>
            <person name="Frederickson K.M."/>
            <person name="Flicek P."/>
            <person name="Florea L."/>
            <person name="Folkerts O."/>
            <person name="Groenen M.A."/>
            <person name="Harkins T.T."/>
            <person name="Herrero J."/>
            <person name="Hoffmann S."/>
            <person name="Megens H.J."/>
            <person name="Jiang A."/>
            <person name="de Jong P."/>
            <person name="Kaiser P."/>
            <person name="Kim H."/>
            <person name="Kim K.W."/>
            <person name="Kim S."/>
            <person name="Langenberger D."/>
            <person name="Lee M.K."/>
            <person name="Lee T."/>
            <person name="Mane S."/>
            <person name="Marcais G."/>
            <person name="Marz M."/>
            <person name="McElroy A.P."/>
            <person name="Modise T."/>
            <person name="Nefedov M."/>
            <person name="Notredame C."/>
            <person name="Paton I.R."/>
            <person name="Payne W.S."/>
            <person name="Pertea G."/>
            <person name="Prickett D."/>
            <person name="Puiu D."/>
            <person name="Qioa D."/>
            <person name="Raineri E."/>
            <person name="Ruffier M."/>
            <person name="Salzberg S.L."/>
            <person name="Schatz M.C."/>
            <person name="Scheuring C."/>
            <person name="Schmidt C.J."/>
            <person name="Schroeder S."/>
            <person name="Searle S.M."/>
            <person name="Smith E.J."/>
            <person name="Smith J."/>
            <person name="Sonstegard T.S."/>
            <person name="Stadler P.F."/>
            <person name="Tafer H."/>
            <person name="Tu Z.J."/>
            <person name="Van Tassell C.P."/>
            <person name="Vilella A.J."/>
            <person name="Williams K.P."/>
            <person name="Yorke J.A."/>
            <person name="Zhang L."/>
            <person name="Zhang H.B."/>
            <person name="Zhang X."/>
            <person name="Zhang Y."/>
            <person name="Reed K.M."/>
        </authorList>
    </citation>
    <scope>NUCLEOTIDE SEQUENCE [LARGE SCALE GENOMIC DNA]</scope>
</reference>
<evidence type="ECO:0000256" key="1">
    <source>
        <dbReference type="ARBA" id="ARBA00007218"/>
    </source>
</evidence>
<accession>A0A803XV73</accession>
<dbReference type="InterPro" id="IPR018797">
    <property type="entry name" value="FAM98"/>
</dbReference>
<evidence type="ECO:0000313" key="2">
    <source>
        <dbReference type="Ensembl" id="ENSMGAP00000023419.1"/>
    </source>
</evidence>
<dbReference type="GeneTree" id="ENSGT00440000037341"/>
<dbReference type="GO" id="GO:0072669">
    <property type="term" value="C:tRNA-splicing ligase complex"/>
    <property type="evidence" value="ECO:0007669"/>
    <property type="project" value="TreeGrafter"/>
</dbReference>
<protein>
    <submittedName>
        <fullName evidence="2">Uncharacterized protein</fullName>
    </submittedName>
</protein>
<dbReference type="Pfam" id="PF10239">
    <property type="entry name" value="DUF2465"/>
    <property type="match status" value="1"/>
</dbReference>
<reference evidence="2" key="2">
    <citation type="submission" date="2025-08" db="UniProtKB">
        <authorList>
            <consortium name="Ensembl"/>
        </authorList>
    </citation>
    <scope>IDENTIFICATION</scope>
</reference>
<dbReference type="PANTHER" id="PTHR31353">
    <property type="entry name" value="FAM98"/>
    <property type="match status" value="1"/>
</dbReference>
<dbReference type="InParanoid" id="A0A803XV73"/>
<keyword evidence="3" id="KW-1185">Reference proteome</keyword>
<comment type="similarity">
    <text evidence="1">Belongs to the FAM98 family.</text>
</comment>
<name>A0A803XV73_MELGA</name>
<evidence type="ECO:0000313" key="3">
    <source>
        <dbReference type="Proteomes" id="UP000001645"/>
    </source>
</evidence>
<reference evidence="2" key="3">
    <citation type="submission" date="2025-09" db="UniProtKB">
        <authorList>
            <consortium name="Ensembl"/>
        </authorList>
    </citation>
    <scope>IDENTIFICATION</scope>
</reference>
<sequence>MNCAFVLLVSYKGPLLDDGALAQAVSRGANSPEFTKLCAWLVSELRLFCKLEENVQATNTEEFQLEVSGLLAEMNCPYTSLTTGDVTKRLLNQKNCLLLLSKLELQANLVSVQRFIFLHLVRCCDKVLCLI</sequence>
<dbReference type="Proteomes" id="UP000001645">
    <property type="component" value="Chromosome 2"/>
</dbReference>